<feature type="compositionally biased region" description="Basic residues" evidence="1">
    <location>
        <begin position="124"/>
        <end position="138"/>
    </location>
</feature>
<dbReference type="EMBL" id="GG738868">
    <property type="protein sequence ID" value="EFC44482.1"/>
    <property type="molecule type" value="Genomic_DNA"/>
</dbReference>
<dbReference type="InParanoid" id="D2VFJ9"/>
<feature type="compositionally biased region" description="Polar residues" evidence="1">
    <location>
        <begin position="31"/>
        <end position="51"/>
    </location>
</feature>
<sequence length="138" mass="15162">MGNTNSARKNHRSAAGNSRPESIAGSPEYSLFQQPLNSSNLSDAKNLTSPSKQHKQHKSISTGLLFGHNNHHSNNINGRDIILPVNEMFVVVSAPTTPSHNNNNNTKHNTNNNNTHISSQSKMIPHHHSHHHQSFASS</sequence>
<feature type="region of interest" description="Disordered" evidence="1">
    <location>
        <begin position="1"/>
        <end position="68"/>
    </location>
</feature>
<dbReference type="AlphaFoldDB" id="D2VFJ9"/>
<evidence type="ECO:0000313" key="2">
    <source>
        <dbReference type="EMBL" id="EFC44482.1"/>
    </source>
</evidence>
<gene>
    <name evidence="2" type="ORF">NAEGRDRAFT_67652</name>
</gene>
<dbReference type="KEGG" id="ngr:NAEGRDRAFT_67652"/>
<evidence type="ECO:0000256" key="1">
    <source>
        <dbReference type="SAM" id="MobiDB-lite"/>
    </source>
</evidence>
<reference evidence="2 3" key="1">
    <citation type="journal article" date="2010" name="Cell">
        <title>The genome of Naegleria gruberi illuminates early eukaryotic versatility.</title>
        <authorList>
            <person name="Fritz-Laylin L.K."/>
            <person name="Prochnik S.E."/>
            <person name="Ginger M.L."/>
            <person name="Dacks J.B."/>
            <person name="Carpenter M.L."/>
            <person name="Field M.C."/>
            <person name="Kuo A."/>
            <person name="Paredez A."/>
            <person name="Chapman J."/>
            <person name="Pham J."/>
            <person name="Shu S."/>
            <person name="Neupane R."/>
            <person name="Cipriano M."/>
            <person name="Mancuso J."/>
            <person name="Tu H."/>
            <person name="Salamov A."/>
            <person name="Lindquist E."/>
            <person name="Shapiro H."/>
            <person name="Lucas S."/>
            <person name="Grigoriev I.V."/>
            <person name="Cande W.Z."/>
            <person name="Fulton C."/>
            <person name="Rokhsar D.S."/>
            <person name="Dawson S.C."/>
        </authorList>
    </citation>
    <scope>NUCLEOTIDE SEQUENCE [LARGE SCALE GENOMIC DNA]</scope>
    <source>
        <strain evidence="2 3">NEG-M</strain>
    </source>
</reference>
<dbReference type="GeneID" id="8848423"/>
<evidence type="ECO:0000313" key="3">
    <source>
        <dbReference type="Proteomes" id="UP000006671"/>
    </source>
</evidence>
<feature type="compositionally biased region" description="Low complexity" evidence="1">
    <location>
        <begin position="100"/>
        <end position="116"/>
    </location>
</feature>
<name>D2VFJ9_NAEGR</name>
<accession>D2VFJ9</accession>
<dbReference type="RefSeq" id="XP_002677226.1">
    <property type="nucleotide sequence ID" value="XM_002677180.1"/>
</dbReference>
<dbReference type="VEuPathDB" id="AmoebaDB:NAEGRDRAFT_67652"/>
<proteinExistence type="predicted"/>
<feature type="region of interest" description="Disordered" evidence="1">
    <location>
        <begin position="96"/>
        <end position="138"/>
    </location>
</feature>
<organism evidence="3">
    <name type="scientific">Naegleria gruberi</name>
    <name type="common">Amoeba</name>
    <dbReference type="NCBI Taxonomy" id="5762"/>
    <lineage>
        <taxon>Eukaryota</taxon>
        <taxon>Discoba</taxon>
        <taxon>Heterolobosea</taxon>
        <taxon>Tetramitia</taxon>
        <taxon>Eutetramitia</taxon>
        <taxon>Vahlkampfiidae</taxon>
        <taxon>Naegleria</taxon>
    </lineage>
</organism>
<protein>
    <submittedName>
        <fullName evidence="2">Predicted protein</fullName>
    </submittedName>
</protein>
<dbReference type="Proteomes" id="UP000006671">
    <property type="component" value="Unassembled WGS sequence"/>
</dbReference>
<keyword evidence="3" id="KW-1185">Reference proteome</keyword>